<dbReference type="GO" id="GO:0003677">
    <property type="term" value="F:DNA binding"/>
    <property type="evidence" value="ECO:0007669"/>
    <property type="project" value="InterPro"/>
</dbReference>
<evidence type="ECO:0000313" key="3">
    <source>
        <dbReference type="EMBL" id="MDP1519729.1"/>
    </source>
</evidence>
<dbReference type="PANTHER" id="PTHR21180:SF32">
    <property type="entry name" value="ENDONUCLEASE_EXONUCLEASE_PHOSPHATASE FAMILY DOMAIN-CONTAINING PROTEIN 1"/>
    <property type="match status" value="1"/>
</dbReference>
<dbReference type="InterPro" id="IPR010994">
    <property type="entry name" value="RuvA_2-like"/>
</dbReference>
<dbReference type="SMART" id="SM00278">
    <property type="entry name" value="HhH1"/>
    <property type="match status" value="2"/>
</dbReference>
<name>A0AAW8B1T9_9GAMM</name>
<dbReference type="GO" id="GO:0015628">
    <property type="term" value="P:protein secretion by the type II secretion system"/>
    <property type="evidence" value="ECO:0007669"/>
    <property type="project" value="TreeGrafter"/>
</dbReference>
<reference evidence="3" key="1">
    <citation type="journal article" date="2010" name="Int. J. Syst. Evol. Microbiol.">
        <title>Porticoccus litoralis gen. nov., sp. nov., a gammaproteobacterium isolated from the Yellow Sea.</title>
        <authorList>
            <person name="Oh H.M."/>
            <person name="Kim H."/>
            <person name="Kim K.M."/>
            <person name="Min G.S."/>
            <person name="Cho J.C."/>
        </authorList>
    </citation>
    <scope>NUCLEOTIDE SEQUENCE</scope>
    <source>
        <strain evidence="3">DSM 25064</strain>
    </source>
</reference>
<dbReference type="RefSeq" id="WP_305169239.1">
    <property type="nucleotide sequence ID" value="NZ_JAUUUU010000001.1"/>
</dbReference>
<feature type="chain" id="PRO_5043857775" evidence="1">
    <location>
        <begin position="28"/>
        <end position="103"/>
    </location>
</feature>
<dbReference type="AlphaFoldDB" id="A0AAW8B1T9"/>
<accession>A0AAW8B1T9</accession>
<sequence>MQALIRVIKVLLLIAVTSLPVWQLAYAAETSSSEMAQTETVNINTATAEQLSGMLTGIGEKRAAAIVAYREANGPFSSLEQLLEVKGVGEKVMEQNRDKMTLK</sequence>
<dbReference type="InterPro" id="IPR051675">
    <property type="entry name" value="Endo/Exo/Phosphatase_dom_1"/>
</dbReference>
<proteinExistence type="predicted"/>
<dbReference type="PANTHER" id="PTHR21180">
    <property type="entry name" value="ENDONUCLEASE/EXONUCLEASE/PHOSPHATASE FAMILY DOMAIN-CONTAINING PROTEIN 1"/>
    <property type="match status" value="1"/>
</dbReference>
<feature type="domain" description="Helix-hairpin-helix DNA-binding motif class 1" evidence="2">
    <location>
        <begin position="49"/>
        <end position="69"/>
    </location>
</feature>
<dbReference type="GO" id="GO:0015627">
    <property type="term" value="C:type II protein secretion system complex"/>
    <property type="evidence" value="ECO:0007669"/>
    <property type="project" value="TreeGrafter"/>
</dbReference>
<dbReference type="Gene3D" id="1.10.150.280">
    <property type="entry name" value="AF1531-like domain"/>
    <property type="match status" value="1"/>
</dbReference>
<dbReference type="EMBL" id="JAUUUU010000001">
    <property type="protein sequence ID" value="MDP1519729.1"/>
    <property type="molecule type" value="Genomic_DNA"/>
</dbReference>
<keyword evidence="1" id="KW-0732">Signal</keyword>
<organism evidence="3 4">
    <name type="scientific">Porticoccus litoralis</name>
    <dbReference type="NCBI Taxonomy" id="434086"/>
    <lineage>
        <taxon>Bacteria</taxon>
        <taxon>Pseudomonadati</taxon>
        <taxon>Pseudomonadota</taxon>
        <taxon>Gammaproteobacteria</taxon>
        <taxon>Cellvibrionales</taxon>
        <taxon>Porticoccaceae</taxon>
        <taxon>Porticoccus</taxon>
    </lineage>
</organism>
<reference evidence="3" key="2">
    <citation type="submission" date="2023-08" db="EMBL/GenBank/DDBJ databases">
        <authorList>
            <person name="Luo J."/>
        </authorList>
    </citation>
    <scope>NUCLEOTIDE SEQUENCE</scope>
    <source>
        <strain evidence="3">DSM 25064</strain>
    </source>
</reference>
<dbReference type="Proteomes" id="UP001178354">
    <property type="component" value="Unassembled WGS sequence"/>
</dbReference>
<evidence type="ECO:0000259" key="2">
    <source>
        <dbReference type="SMART" id="SM00278"/>
    </source>
</evidence>
<gene>
    <name evidence="3" type="ORF">Q8A57_01965</name>
</gene>
<feature type="domain" description="Helix-hairpin-helix DNA-binding motif class 1" evidence="2">
    <location>
        <begin position="80"/>
        <end position="99"/>
    </location>
</feature>
<comment type="caution">
    <text evidence="3">The sequence shown here is derived from an EMBL/GenBank/DDBJ whole genome shotgun (WGS) entry which is preliminary data.</text>
</comment>
<dbReference type="Pfam" id="PF12836">
    <property type="entry name" value="HHH_3"/>
    <property type="match status" value="1"/>
</dbReference>
<dbReference type="InterPro" id="IPR003583">
    <property type="entry name" value="Hlx-hairpin-Hlx_DNA-bd_motif"/>
</dbReference>
<protein>
    <submittedName>
        <fullName evidence="3">Helix-hairpin-helix domain-containing protein</fullName>
    </submittedName>
</protein>
<dbReference type="GO" id="GO:0006281">
    <property type="term" value="P:DNA repair"/>
    <property type="evidence" value="ECO:0007669"/>
    <property type="project" value="InterPro"/>
</dbReference>
<evidence type="ECO:0000256" key="1">
    <source>
        <dbReference type="SAM" id="SignalP"/>
    </source>
</evidence>
<feature type="signal peptide" evidence="1">
    <location>
        <begin position="1"/>
        <end position="27"/>
    </location>
</feature>
<dbReference type="InterPro" id="IPR004509">
    <property type="entry name" value="Competence_ComEA_HhH"/>
</dbReference>
<dbReference type="SUPFAM" id="SSF47781">
    <property type="entry name" value="RuvA domain 2-like"/>
    <property type="match status" value="1"/>
</dbReference>
<keyword evidence="4" id="KW-1185">Reference proteome</keyword>
<evidence type="ECO:0000313" key="4">
    <source>
        <dbReference type="Proteomes" id="UP001178354"/>
    </source>
</evidence>
<dbReference type="NCBIfam" id="TIGR00426">
    <property type="entry name" value="competence protein ComEA helix-hairpin-helix repeat region"/>
    <property type="match status" value="1"/>
</dbReference>